<evidence type="ECO:0000313" key="13">
    <source>
        <dbReference type="EMBL" id="MQS11308.1"/>
    </source>
</evidence>
<evidence type="ECO:0000256" key="3">
    <source>
        <dbReference type="ARBA" id="ARBA00022598"/>
    </source>
</evidence>
<comment type="similarity">
    <text evidence="1">Belongs to the class-I aminoacyl-tRNA synthetase family. MetG type 1 subfamily.</text>
</comment>
<dbReference type="PROSITE" id="PS00178">
    <property type="entry name" value="AA_TRNA_LIGASE_I"/>
    <property type="match status" value="1"/>
</dbReference>
<dbReference type="Gene3D" id="2.20.28.20">
    <property type="entry name" value="Methionyl-tRNA synthetase, Zn-domain"/>
    <property type="match status" value="1"/>
</dbReference>
<dbReference type="Gene3D" id="3.40.50.620">
    <property type="entry name" value="HUPs"/>
    <property type="match status" value="1"/>
</dbReference>
<comment type="catalytic activity">
    <reaction evidence="8">
        <text>tRNA(Met) + L-methionine + ATP = L-methionyl-tRNA(Met) + AMP + diphosphate</text>
        <dbReference type="Rhea" id="RHEA:13481"/>
        <dbReference type="Rhea" id="RHEA-COMP:9667"/>
        <dbReference type="Rhea" id="RHEA-COMP:9698"/>
        <dbReference type="ChEBI" id="CHEBI:30616"/>
        <dbReference type="ChEBI" id="CHEBI:33019"/>
        <dbReference type="ChEBI" id="CHEBI:57844"/>
        <dbReference type="ChEBI" id="CHEBI:78442"/>
        <dbReference type="ChEBI" id="CHEBI:78530"/>
        <dbReference type="ChEBI" id="CHEBI:456215"/>
        <dbReference type="EC" id="6.1.1.10"/>
    </reaction>
</comment>
<dbReference type="Gene3D" id="2.60.120.10">
    <property type="entry name" value="Jelly Rolls"/>
    <property type="match status" value="1"/>
</dbReference>
<keyword evidence="7 9" id="KW-0030">Aminoacyl-tRNA synthetase</keyword>
<keyword evidence="6 9" id="KW-0648">Protein biosynthesis</keyword>
<evidence type="ECO:0000256" key="9">
    <source>
        <dbReference type="RuleBase" id="RU363039"/>
    </source>
</evidence>
<evidence type="ECO:0000259" key="10">
    <source>
        <dbReference type="Pfam" id="PF07883"/>
    </source>
</evidence>
<dbReference type="GO" id="GO:0005829">
    <property type="term" value="C:cytosol"/>
    <property type="evidence" value="ECO:0007669"/>
    <property type="project" value="TreeGrafter"/>
</dbReference>
<dbReference type="PANTHER" id="PTHR45765">
    <property type="entry name" value="METHIONINE--TRNA LIGASE"/>
    <property type="match status" value="1"/>
</dbReference>
<dbReference type="GO" id="GO:0005524">
    <property type="term" value="F:ATP binding"/>
    <property type="evidence" value="ECO:0007669"/>
    <property type="project" value="UniProtKB-KW"/>
</dbReference>
<dbReference type="InterPro" id="IPR014710">
    <property type="entry name" value="RmlC-like_jellyroll"/>
</dbReference>
<dbReference type="InterPro" id="IPR015413">
    <property type="entry name" value="Methionyl/Leucyl_tRNA_Synth"/>
</dbReference>
<keyword evidence="4 9" id="KW-0547">Nucleotide-binding</keyword>
<name>A0A5S8ZHZ9_9ACTN</name>
<dbReference type="PANTHER" id="PTHR45765:SF1">
    <property type="entry name" value="METHIONINE--TRNA LIGASE, CYTOPLASMIC"/>
    <property type="match status" value="1"/>
</dbReference>
<proteinExistence type="inferred from homology"/>
<dbReference type="InterPro" id="IPR013096">
    <property type="entry name" value="Cupin_2"/>
</dbReference>
<reference evidence="12" key="1">
    <citation type="journal article" date="2019" name="Appl. Environ. Microbiol.">
        <title>Comparative investigation into formycin A and pyrazofurin A biosynthesis reveals branch pathways for the construction of C-nucleoside scaffolds.</title>
        <authorList>
            <person name="Zhang M."/>
            <person name="Zhang P."/>
            <person name="Xu G."/>
            <person name="Zhou W."/>
            <person name="Gao Y."/>
            <person name="Gong R."/>
            <person name="Cai Y.S."/>
            <person name="Cong H."/>
            <person name="Deng Z."/>
            <person name="Price N.P.J."/>
            <person name="Mao X."/>
            <person name="Chen W."/>
        </authorList>
    </citation>
    <scope>NUCLEOTIDE SEQUENCE</scope>
    <source>
        <strain evidence="12">ATCC 21070</strain>
    </source>
</reference>
<evidence type="ECO:0000313" key="12">
    <source>
        <dbReference type="EMBL" id="AVW82945.1"/>
    </source>
</evidence>
<dbReference type="GO" id="GO:0006431">
    <property type="term" value="P:methionyl-tRNA aminoacylation"/>
    <property type="evidence" value="ECO:0007669"/>
    <property type="project" value="TreeGrafter"/>
</dbReference>
<dbReference type="GO" id="GO:0004825">
    <property type="term" value="F:methionine-tRNA ligase activity"/>
    <property type="evidence" value="ECO:0007669"/>
    <property type="project" value="UniProtKB-EC"/>
</dbReference>
<keyword evidence="3 9" id="KW-0436">Ligase</keyword>
<dbReference type="EMBL" id="WBOF01000001">
    <property type="protein sequence ID" value="MQS11308.1"/>
    <property type="molecule type" value="Genomic_DNA"/>
</dbReference>
<dbReference type="InterPro" id="IPR011051">
    <property type="entry name" value="RmlC_Cupin_sf"/>
</dbReference>
<reference evidence="13 14" key="2">
    <citation type="submission" date="2019-09" db="EMBL/GenBank/DDBJ databases">
        <title>Genome Sequences of Streptomyces kaniharaensis ATCC 21070.</title>
        <authorList>
            <person name="Zhu W."/>
            <person name="De Crecy-Lagard V."/>
            <person name="Richards N.G."/>
        </authorList>
    </citation>
    <scope>NUCLEOTIDE SEQUENCE [LARGE SCALE GENOMIC DNA]</scope>
    <source>
        <strain evidence="13 14">SF-557</strain>
    </source>
</reference>
<dbReference type="Gene3D" id="1.10.730.10">
    <property type="entry name" value="Isoleucyl-tRNA Synthetase, Domain 1"/>
    <property type="match status" value="1"/>
</dbReference>
<dbReference type="SUPFAM" id="SSF52374">
    <property type="entry name" value="Nucleotidylyl transferase"/>
    <property type="match status" value="1"/>
</dbReference>
<dbReference type="InterPro" id="IPR029038">
    <property type="entry name" value="MetRS_Zn"/>
</dbReference>
<sequence length="677" mass="73847">MDIVTVPRTVNDLNLPEFVRSVLPAWAQNPELPVNVRRVTLRPGETTAPHNHHDVEVWVILDGSGEVTSDGETAPVAAGDALRLPPLGVHTLHNPAEDRPLSFLTFWWEDLAALDAEHDRRAAQTGETGRPVLLLPSFPTPNGELHLGHLAGPFLNADLLRRGLIARGTPVRLLLGTVGHQSQVAAAALDQGLTFYELAERNTDAIQEALAAARVEWDVFVRPSSPRYPQVALEFFERLRANGTVVAKTVQANYCVPCESYLFEAFVAGACPHCGSRDTAGIECEACALPFADHELLDPSCSSCGTPAEQRELTRYYMPLEPLRARLADYLRSVAMSARLRSYVDRVMAAPLPDLPVSTVAADGILLPADPSGATDGQRMYSAFELAARFITAVDDLARQHGVASWEEYAEAVQPRTVLFFGFDNAFLRAVVFPAVLGAFTDKLALADTMVCNEFYLLDGQKFSTGRKHAIWGRDAFRPETSDQLRLYLAATSPDIRRRDFVVADYERFVRDELAGQWEGWLASVDDRLRKYFGGVAPEAGSWNGEAEQFYGRIRAFAARLTSALEPERFSARAAARELRDFVAEARRFTEVCEDVLVVQPVSATARTCTALELMAVRALAVAAEPLLPELAARLSGQLGAAASAAGDDPVRWVAPGTAVALTGPYFSSDALIGPSH</sequence>
<dbReference type="OrthoDB" id="9810191at2"/>
<evidence type="ECO:0000256" key="4">
    <source>
        <dbReference type="ARBA" id="ARBA00022741"/>
    </source>
</evidence>
<dbReference type="InterPro" id="IPR023458">
    <property type="entry name" value="Met-tRNA_ligase_1"/>
</dbReference>
<accession>A0A5S8ZHZ9</accession>
<gene>
    <name evidence="12" type="primary">cof16</name>
    <name evidence="13" type="ORF">F7Q99_03135</name>
</gene>
<dbReference type="InterPro" id="IPR014729">
    <property type="entry name" value="Rossmann-like_a/b/a_fold"/>
</dbReference>
<evidence type="ECO:0000256" key="2">
    <source>
        <dbReference type="ARBA" id="ARBA00022490"/>
    </source>
</evidence>
<feature type="domain" description="Cupin type-2" evidence="10">
    <location>
        <begin position="38"/>
        <end position="105"/>
    </location>
</feature>
<evidence type="ECO:0000313" key="14">
    <source>
        <dbReference type="Proteomes" id="UP000450000"/>
    </source>
</evidence>
<keyword evidence="5 9" id="KW-0067">ATP-binding</keyword>
<keyword evidence="2" id="KW-0963">Cytoplasm</keyword>
<dbReference type="EMBL" id="KY705052">
    <property type="protein sequence ID" value="AVW82945.1"/>
    <property type="molecule type" value="Genomic_DNA"/>
</dbReference>
<evidence type="ECO:0000259" key="11">
    <source>
        <dbReference type="Pfam" id="PF09334"/>
    </source>
</evidence>
<organism evidence="12">
    <name type="scientific">Streptomyces kaniharaensis</name>
    <dbReference type="NCBI Taxonomy" id="212423"/>
    <lineage>
        <taxon>Bacteria</taxon>
        <taxon>Bacillati</taxon>
        <taxon>Actinomycetota</taxon>
        <taxon>Actinomycetes</taxon>
        <taxon>Kitasatosporales</taxon>
        <taxon>Streptomycetaceae</taxon>
        <taxon>Streptomyces</taxon>
    </lineage>
</organism>
<protein>
    <submittedName>
        <fullName evidence="13">Class I tRNA ligase family protein</fullName>
    </submittedName>
    <submittedName>
        <fullName evidence="12">Methionine-tRNA ligase</fullName>
    </submittedName>
</protein>
<evidence type="ECO:0000256" key="1">
    <source>
        <dbReference type="ARBA" id="ARBA00008258"/>
    </source>
</evidence>
<evidence type="ECO:0000256" key="8">
    <source>
        <dbReference type="ARBA" id="ARBA00047364"/>
    </source>
</evidence>
<keyword evidence="14" id="KW-1185">Reference proteome</keyword>
<dbReference type="InterPro" id="IPR001412">
    <property type="entry name" value="aa-tRNA-synth_I_CS"/>
</dbReference>
<evidence type="ECO:0000256" key="6">
    <source>
        <dbReference type="ARBA" id="ARBA00022917"/>
    </source>
</evidence>
<dbReference type="SUPFAM" id="SSF57770">
    <property type="entry name" value="Methionyl-tRNA synthetase (MetRS), Zn-domain"/>
    <property type="match status" value="1"/>
</dbReference>
<dbReference type="Pfam" id="PF07883">
    <property type="entry name" value="Cupin_2"/>
    <property type="match status" value="1"/>
</dbReference>
<dbReference type="Proteomes" id="UP000450000">
    <property type="component" value="Unassembled WGS sequence"/>
</dbReference>
<dbReference type="AlphaFoldDB" id="A0A5S8ZHZ9"/>
<dbReference type="SUPFAM" id="SSF47323">
    <property type="entry name" value="Anticodon-binding domain of a subclass of class I aminoacyl-tRNA synthetases"/>
    <property type="match status" value="1"/>
</dbReference>
<dbReference type="SUPFAM" id="SSF51182">
    <property type="entry name" value="RmlC-like cupins"/>
    <property type="match status" value="1"/>
</dbReference>
<dbReference type="InterPro" id="IPR009080">
    <property type="entry name" value="tRNAsynth_Ia_anticodon-bd"/>
</dbReference>
<feature type="domain" description="Methionyl/Leucyl tRNA synthetase" evidence="11">
    <location>
        <begin position="138"/>
        <end position="518"/>
    </location>
</feature>
<dbReference type="Pfam" id="PF09334">
    <property type="entry name" value="tRNA-synt_1g"/>
    <property type="match status" value="1"/>
</dbReference>
<evidence type="ECO:0000256" key="7">
    <source>
        <dbReference type="ARBA" id="ARBA00023146"/>
    </source>
</evidence>
<evidence type="ECO:0000256" key="5">
    <source>
        <dbReference type="ARBA" id="ARBA00022840"/>
    </source>
</evidence>